<comment type="similarity">
    <text evidence="1 6">Belongs to the carbohydrate kinase PfkB family.</text>
</comment>
<keyword evidence="9" id="KW-1185">Reference proteome</keyword>
<dbReference type="InterPro" id="IPR002173">
    <property type="entry name" value="Carboh/pur_kinase_PfkB_CS"/>
</dbReference>
<evidence type="ECO:0000256" key="6">
    <source>
        <dbReference type="RuleBase" id="RU003704"/>
    </source>
</evidence>
<evidence type="ECO:0000313" key="8">
    <source>
        <dbReference type="EMBL" id="GII24634.1"/>
    </source>
</evidence>
<dbReference type="CDD" id="cd01167">
    <property type="entry name" value="bac_FRK"/>
    <property type="match status" value="1"/>
</dbReference>
<dbReference type="InterPro" id="IPR029056">
    <property type="entry name" value="Ribokinase-like"/>
</dbReference>
<gene>
    <name evidence="8" type="ORF">Pme01_42310</name>
</gene>
<dbReference type="Proteomes" id="UP000599074">
    <property type="component" value="Unassembled WGS sequence"/>
</dbReference>
<reference evidence="8" key="1">
    <citation type="submission" date="2021-01" db="EMBL/GenBank/DDBJ databases">
        <title>Whole genome shotgun sequence of Planosporangium mesophilum NBRC 109066.</title>
        <authorList>
            <person name="Komaki H."/>
            <person name="Tamura T."/>
        </authorList>
    </citation>
    <scope>NUCLEOTIDE SEQUENCE</scope>
    <source>
        <strain evidence="8">NBRC 109066</strain>
    </source>
</reference>
<evidence type="ECO:0000259" key="7">
    <source>
        <dbReference type="Pfam" id="PF00294"/>
    </source>
</evidence>
<dbReference type="PROSITE" id="PS00584">
    <property type="entry name" value="PFKB_KINASES_2"/>
    <property type="match status" value="1"/>
</dbReference>
<evidence type="ECO:0000256" key="3">
    <source>
        <dbReference type="ARBA" id="ARBA00022741"/>
    </source>
</evidence>
<dbReference type="AlphaFoldDB" id="A0A8J3X2P9"/>
<comment type="caution">
    <text evidence="8">The sequence shown here is derived from an EMBL/GenBank/DDBJ whole genome shotgun (WGS) entry which is preliminary data.</text>
</comment>
<dbReference type="InterPro" id="IPR050306">
    <property type="entry name" value="PfkB_Carbo_kinase"/>
</dbReference>
<evidence type="ECO:0000313" key="9">
    <source>
        <dbReference type="Proteomes" id="UP000599074"/>
    </source>
</evidence>
<keyword evidence="2 6" id="KW-0808">Transferase</keyword>
<dbReference type="EMBL" id="BOON01000039">
    <property type="protein sequence ID" value="GII24634.1"/>
    <property type="molecule type" value="Genomic_DNA"/>
</dbReference>
<evidence type="ECO:0000256" key="5">
    <source>
        <dbReference type="ARBA" id="ARBA00022840"/>
    </source>
</evidence>
<dbReference type="Gene3D" id="3.40.1190.20">
    <property type="match status" value="1"/>
</dbReference>
<feature type="domain" description="Carbohydrate kinase PfkB" evidence="7">
    <location>
        <begin position="2"/>
        <end position="293"/>
    </location>
</feature>
<dbReference type="PANTHER" id="PTHR43085:SF1">
    <property type="entry name" value="PSEUDOURIDINE KINASE-RELATED"/>
    <property type="match status" value="1"/>
</dbReference>
<protein>
    <submittedName>
        <fullName evidence="8">Fructokinase</fullName>
    </submittedName>
</protein>
<dbReference type="GO" id="GO:0005524">
    <property type="term" value="F:ATP binding"/>
    <property type="evidence" value="ECO:0007669"/>
    <property type="project" value="UniProtKB-KW"/>
</dbReference>
<dbReference type="GO" id="GO:0008865">
    <property type="term" value="F:fructokinase activity"/>
    <property type="evidence" value="ECO:0007669"/>
    <property type="project" value="UniProtKB-ARBA"/>
</dbReference>
<evidence type="ECO:0000256" key="4">
    <source>
        <dbReference type="ARBA" id="ARBA00022777"/>
    </source>
</evidence>
<dbReference type="SUPFAM" id="SSF53613">
    <property type="entry name" value="Ribokinase-like"/>
    <property type="match status" value="1"/>
</dbReference>
<dbReference type="InterPro" id="IPR002139">
    <property type="entry name" value="Ribo/fructo_kinase"/>
</dbReference>
<dbReference type="Pfam" id="PF00294">
    <property type="entry name" value="PfkB"/>
    <property type="match status" value="1"/>
</dbReference>
<dbReference type="PRINTS" id="PR00990">
    <property type="entry name" value="RIBOKINASE"/>
</dbReference>
<dbReference type="PANTHER" id="PTHR43085">
    <property type="entry name" value="HEXOKINASE FAMILY MEMBER"/>
    <property type="match status" value="1"/>
</dbReference>
<organism evidence="8 9">
    <name type="scientific">Planosporangium mesophilum</name>
    <dbReference type="NCBI Taxonomy" id="689768"/>
    <lineage>
        <taxon>Bacteria</taxon>
        <taxon>Bacillati</taxon>
        <taxon>Actinomycetota</taxon>
        <taxon>Actinomycetes</taxon>
        <taxon>Micromonosporales</taxon>
        <taxon>Micromonosporaceae</taxon>
        <taxon>Planosporangium</taxon>
    </lineage>
</organism>
<dbReference type="InterPro" id="IPR011611">
    <property type="entry name" value="PfkB_dom"/>
</dbReference>
<dbReference type="GO" id="GO:0006000">
    <property type="term" value="P:fructose metabolic process"/>
    <property type="evidence" value="ECO:0007669"/>
    <property type="project" value="UniProtKB-ARBA"/>
</dbReference>
<name>A0A8J3X2P9_9ACTN</name>
<keyword evidence="3" id="KW-0547">Nucleotide-binding</keyword>
<sequence>MIVVCGEALIDLVPAGPPATWRAAYGGGPANTAVALARLGTPAALACRLSGDNFGRQLRSYLQDAGVDLSLAVAAAEPTTLAVVSFDERGSADYQFYVNGTADWQWSVDELPGRLPPGTRGLHVGSLASIMPPGAAVLREWVSAHRDAVTVTYEANVRTALLPDRDAYRRHIGDWLDVAHLGKASVDDLTWLYPDRQPLEVAQSWLGEHDLALMLVTAGADGAVAVARGQDPVRVPGVRVDVVDTVGAGDTFTAAFLHRLGSGAPDPGNLETALRFAVAAAALTCTRKGAQPPTLDEVERLLG</sequence>
<keyword evidence="5" id="KW-0067">ATP-binding</keyword>
<evidence type="ECO:0000256" key="2">
    <source>
        <dbReference type="ARBA" id="ARBA00022679"/>
    </source>
</evidence>
<proteinExistence type="inferred from homology"/>
<accession>A0A8J3X2P9</accession>
<keyword evidence="4 6" id="KW-0418">Kinase</keyword>
<evidence type="ECO:0000256" key="1">
    <source>
        <dbReference type="ARBA" id="ARBA00010688"/>
    </source>
</evidence>
<dbReference type="RefSeq" id="WP_168116957.1">
    <property type="nucleotide sequence ID" value="NZ_BOON01000039.1"/>
</dbReference>